<evidence type="ECO:0000256" key="2">
    <source>
        <dbReference type="SAM" id="SignalP"/>
    </source>
</evidence>
<dbReference type="SMART" id="SM00267">
    <property type="entry name" value="GGDEF"/>
    <property type="match status" value="1"/>
</dbReference>
<geneLocation type="plasmid" evidence="5 6">
    <name>EAL2_808p</name>
</geneLocation>
<dbReference type="SUPFAM" id="SSF141868">
    <property type="entry name" value="EAL domain-like"/>
    <property type="match status" value="1"/>
</dbReference>
<dbReference type="NCBIfam" id="TIGR00254">
    <property type="entry name" value="GGDEF"/>
    <property type="match status" value="1"/>
</dbReference>
<dbReference type="InterPro" id="IPR050706">
    <property type="entry name" value="Cyclic-di-GMP_PDE-like"/>
</dbReference>
<organism evidence="5 6">
    <name type="scientific">Peptoclostridium acidaminophilum DSM 3953</name>
    <dbReference type="NCBI Taxonomy" id="1286171"/>
    <lineage>
        <taxon>Bacteria</taxon>
        <taxon>Bacillati</taxon>
        <taxon>Bacillota</taxon>
        <taxon>Clostridia</taxon>
        <taxon>Peptostreptococcales</taxon>
        <taxon>Peptoclostridiaceae</taxon>
        <taxon>Peptoclostridium</taxon>
    </lineage>
</organism>
<feature type="chain" id="PRO_5039683249" evidence="2">
    <location>
        <begin position="22"/>
        <end position="739"/>
    </location>
</feature>
<protein>
    <submittedName>
        <fullName evidence="5">Uncharacterized protein</fullName>
    </submittedName>
</protein>
<keyword evidence="6" id="KW-1185">Reference proteome</keyword>
<feature type="domain" description="GGDEF" evidence="4">
    <location>
        <begin position="347"/>
        <end position="480"/>
    </location>
</feature>
<name>W8U9L0_PEPAC</name>
<dbReference type="InterPro" id="IPR043128">
    <property type="entry name" value="Rev_trsase/Diguanyl_cyclase"/>
</dbReference>
<dbReference type="InterPro" id="IPR029787">
    <property type="entry name" value="Nucleotide_cyclase"/>
</dbReference>
<reference evidence="5 6" key="1">
    <citation type="journal article" date="2014" name="Genome Announc.">
        <title>Complete Genome Sequence of Amino Acid-Utilizing Eubacterium acidaminophilum al-2 (DSM 3953).</title>
        <authorList>
            <person name="Poehlein A."/>
            <person name="Andreesen J.R."/>
            <person name="Daniel R."/>
        </authorList>
    </citation>
    <scope>NUCLEOTIDE SEQUENCE [LARGE SCALE GENOMIC DNA]</scope>
    <source>
        <strain evidence="5 6">DSM 3953</strain>
        <plasmid evidence="6">Plasmid EAL2_808p</plasmid>
    </source>
</reference>
<keyword evidence="2" id="KW-0732">Signal</keyword>
<feature type="domain" description="EAL" evidence="3">
    <location>
        <begin position="489"/>
        <end position="739"/>
    </location>
</feature>
<evidence type="ECO:0000259" key="4">
    <source>
        <dbReference type="PROSITE" id="PS50887"/>
    </source>
</evidence>
<dbReference type="Gene3D" id="3.40.190.10">
    <property type="entry name" value="Periplasmic binding protein-like II"/>
    <property type="match status" value="2"/>
</dbReference>
<dbReference type="Proteomes" id="UP000019591">
    <property type="component" value="Plasmid EAL2_808p"/>
</dbReference>
<evidence type="ECO:0000259" key="3">
    <source>
        <dbReference type="PROSITE" id="PS50883"/>
    </source>
</evidence>
<dbReference type="SMART" id="SM00062">
    <property type="entry name" value="PBPb"/>
    <property type="match status" value="1"/>
</dbReference>
<evidence type="ECO:0000313" key="6">
    <source>
        <dbReference type="Proteomes" id="UP000019591"/>
    </source>
</evidence>
<proteinExistence type="predicted"/>
<dbReference type="CDD" id="cd01949">
    <property type="entry name" value="GGDEF"/>
    <property type="match status" value="1"/>
</dbReference>
<dbReference type="PATRIC" id="fig|1286171.3.peg.2216"/>
<accession>W8U9L0</accession>
<feature type="transmembrane region" description="Helical" evidence="1">
    <location>
        <begin position="259"/>
        <end position="278"/>
    </location>
</feature>
<dbReference type="eggNOG" id="COG5001">
    <property type="taxonomic scope" value="Bacteria"/>
</dbReference>
<dbReference type="Pfam" id="PF00563">
    <property type="entry name" value="EAL"/>
    <property type="match status" value="1"/>
</dbReference>
<dbReference type="GO" id="GO:0071111">
    <property type="term" value="F:cyclic-guanylate-specific phosphodiesterase activity"/>
    <property type="evidence" value="ECO:0007669"/>
    <property type="project" value="InterPro"/>
</dbReference>
<dbReference type="EMBL" id="CP007453">
    <property type="protein sequence ID" value="AHM57546.1"/>
    <property type="molecule type" value="Genomic_DNA"/>
</dbReference>
<dbReference type="PROSITE" id="PS50883">
    <property type="entry name" value="EAL"/>
    <property type="match status" value="1"/>
</dbReference>
<dbReference type="InterPro" id="IPR001638">
    <property type="entry name" value="Solute-binding_3/MltF_N"/>
</dbReference>
<dbReference type="SUPFAM" id="SSF53850">
    <property type="entry name" value="Periplasmic binding protein-like II"/>
    <property type="match status" value="1"/>
</dbReference>
<keyword evidence="1" id="KW-1133">Transmembrane helix</keyword>
<dbReference type="Pfam" id="PF00990">
    <property type="entry name" value="GGDEF"/>
    <property type="match status" value="1"/>
</dbReference>
<dbReference type="InterPro" id="IPR035919">
    <property type="entry name" value="EAL_sf"/>
</dbReference>
<keyword evidence="1" id="KW-0812">Transmembrane</keyword>
<evidence type="ECO:0000256" key="1">
    <source>
        <dbReference type="SAM" id="Phobius"/>
    </source>
</evidence>
<dbReference type="AlphaFoldDB" id="W8U9L0"/>
<keyword evidence="1" id="KW-0472">Membrane</keyword>
<dbReference type="Gene3D" id="3.30.70.270">
    <property type="match status" value="1"/>
</dbReference>
<dbReference type="SMART" id="SM00052">
    <property type="entry name" value="EAL"/>
    <property type="match status" value="1"/>
</dbReference>
<feature type="signal peptide" evidence="2">
    <location>
        <begin position="1"/>
        <end position="21"/>
    </location>
</feature>
<dbReference type="SUPFAM" id="SSF55073">
    <property type="entry name" value="Nucleotide cyclase"/>
    <property type="match status" value="1"/>
</dbReference>
<evidence type="ECO:0000313" key="5">
    <source>
        <dbReference type="EMBL" id="AHM57546.1"/>
    </source>
</evidence>
<keyword evidence="5" id="KW-0614">Plasmid</keyword>
<dbReference type="InterPro" id="IPR001633">
    <property type="entry name" value="EAL_dom"/>
</dbReference>
<dbReference type="Gene3D" id="3.20.20.450">
    <property type="entry name" value="EAL domain"/>
    <property type="match status" value="1"/>
</dbReference>
<dbReference type="InterPro" id="IPR000160">
    <property type="entry name" value="GGDEF_dom"/>
</dbReference>
<dbReference type="CDD" id="cd01948">
    <property type="entry name" value="EAL"/>
    <property type="match status" value="1"/>
</dbReference>
<dbReference type="PROSITE" id="PS50887">
    <property type="entry name" value="GGDEF"/>
    <property type="match status" value="1"/>
</dbReference>
<dbReference type="HOGENOM" id="CLU_000445_70_36_9"/>
<dbReference type="PANTHER" id="PTHR33121">
    <property type="entry name" value="CYCLIC DI-GMP PHOSPHODIESTERASE PDEF"/>
    <property type="match status" value="1"/>
</dbReference>
<dbReference type="KEGG" id="eac:EAL2_808p00390"/>
<sequence length="739" mass="83429">MRFITCILIAFSMLSSNICYASNLRVGIYEDKPFAFMGDDGRPQGFAIDVLEEVAQQQNFDIEYVHDSFPRNMEKLKNGELDMLVDVSQTSSRDAFMNFTNEFLMENWGIVISRPLGNIGTIFDLEDKKIALVKNDIYGENFRKQLKLFSVSAHIIQVDTYDEILEMLSDGSADAGVLNKLAISHYKLKNIASFRETPVIFSPVQMKFGFSKNIGRDFIENFDSTLYEMKSNPYSAFYKSANTWFMPEKGKQLPYWSKVVIYSLLGVALLAGLFIAILRKKVSRTRTKLESSCNEVMELNIKLQHDCEEIKQKKELLKKLAYYDKLTGLRNKQGLYSDIRMLCKHSGEFSIAFFDIDNLKGINNALGYKSGDALLKSISQRLSLLSHRFDSLYKWGGDEFVFIVEGASCRKKAELLAKETLSIFKNSLSVEGTPVFVSGCMGISCFPKDSGNPDELIKKATLALNHAKEGARNSYAFYEDSLAGQAAESFLMETRLREALLSDEFEVNYQPRVEPATGKIVGLEALIRWRDADGMPVRPDMFIPLAEESGLITSIGEVVLQKACMHAQNLCKIGHALPVSVNLSPKQFEDSNLIKILDDAIARSGLEPSLLELEITENAILDSLEDSIKTMELIRSRGIKLLLDDFGTGYSSLNYLMSLPIDFLKIDKIFMDRLFDDSKHESIVEFIIVLAKSLGLKIIAEGIEMPEQLDYLKSKNCDEYQGFIFSKPVPYESLLELLE</sequence>
<dbReference type="Pfam" id="PF00497">
    <property type="entry name" value="SBP_bac_3"/>
    <property type="match status" value="1"/>
</dbReference>
<dbReference type="PANTHER" id="PTHR33121:SF79">
    <property type="entry name" value="CYCLIC DI-GMP PHOSPHODIESTERASE PDED-RELATED"/>
    <property type="match status" value="1"/>
</dbReference>
<gene>
    <name evidence="5" type="ORF">EAL2_808p00390</name>
</gene>